<feature type="coiled-coil region" evidence="1">
    <location>
        <begin position="5"/>
        <end position="32"/>
    </location>
</feature>
<sequence>MTTANSQLLERIQALEDEVNLLKTEIRQVLIDMRDTWLKRSDVLSVGPVNMPVPVTSPADVSPQPVRPITDMSEGQARPAQIPQPVARYSSLETGLDMSIDSSNKGIVNDLLEWMGDAKEKGLTAARLFPILEAYETSGMMSPLMAKFILKSMSMLDEIQTGEDVPAMSPSSYSESISDLHKLVCISIDSS</sequence>
<name>A0A381YIA9_9ZZZZ</name>
<gene>
    <name evidence="2" type="ORF">METZ01_LOCUS129608</name>
</gene>
<proteinExistence type="predicted"/>
<evidence type="ECO:0000256" key="1">
    <source>
        <dbReference type="SAM" id="Coils"/>
    </source>
</evidence>
<organism evidence="2">
    <name type="scientific">marine metagenome</name>
    <dbReference type="NCBI Taxonomy" id="408172"/>
    <lineage>
        <taxon>unclassified sequences</taxon>
        <taxon>metagenomes</taxon>
        <taxon>ecological metagenomes</taxon>
    </lineage>
</organism>
<accession>A0A381YIA9</accession>
<keyword evidence="1" id="KW-0175">Coiled coil</keyword>
<evidence type="ECO:0000313" key="2">
    <source>
        <dbReference type="EMBL" id="SVA76754.1"/>
    </source>
</evidence>
<dbReference type="EMBL" id="UINC01018302">
    <property type="protein sequence ID" value="SVA76754.1"/>
    <property type="molecule type" value="Genomic_DNA"/>
</dbReference>
<protein>
    <submittedName>
        <fullName evidence="2">Uncharacterized protein</fullName>
    </submittedName>
</protein>
<dbReference type="AlphaFoldDB" id="A0A381YIA9"/>
<reference evidence="2" key="1">
    <citation type="submission" date="2018-05" db="EMBL/GenBank/DDBJ databases">
        <authorList>
            <person name="Lanie J.A."/>
            <person name="Ng W.-L."/>
            <person name="Kazmierczak K.M."/>
            <person name="Andrzejewski T.M."/>
            <person name="Davidsen T.M."/>
            <person name="Wayne K.J."/>
            <person name="Tettelin H."/>
            <person name="Glass J.I."/>
            <person name="Rusch D."/>
            <person name="Podicherti R."/>
            <person name="Tsui H.-C.T."/>
            <person name="Winkler M.E."/>
        </authorList>
    </citation>
    <scope>NUCLEOTIDE SEQUENCE</scope>
</reference>